<dbReference type="Proteomes" id="UP001202180">
    <property type="component" value="Unassembled WGS sequence"/>
</dbReference>
<keyword evidence="2" id="KW-1133">Transmembrane helix</keyword>
<reference evidence="3 4" key="1">
    <citation type="submission" date="2022-04" db="EMBL/GenBank/DDBJ databases">
        <title>Spirosoma sp. strain RP8 genome sequencing and assembly.</title>
        <authorList>
            <person name="Jung Y."/>
        </authorList>
    </citation>
    <scope>NUCLEOTIDE SEQUENCE [LARGE SCALE GENOMIC DNA]</scope>
    <source>
        <strain evidence="3 4">RP8</strain>
    </source>
</reference>
<keyword evidence="2" id="KW-0812">Transmembrane</keyword>
<feature type="transmembrane region" description="Helical" evidence="2">
    <location>
        <begin position="21"/>
        <end position="48"/>
    </location>
</feature>
<dbReference type="InterPro" id="IPR005625">
    <property type="entry name" value="PepSY-ass_TM"/>
</dbReference>
<feature type="compositionally biased region" description="Polar residues" evidence="1">
    <location>
        <begin position="431"/>
        <end position="443"/>
    </location>
</feature>
<feature type="compositionally biased region" description="Polar residues" evidence="1">
    <location>
        <begin position="402"/>
        <end position="412"/>
    </location>
</feature>
<keyword evidence="4" id="KW-1185">Reference proteome</keyword>
<keyword evidence="2" id="KW-0472">Membrane</keyword>
<feature type="transmembrane region" description="Helical" evidence="2">
    <location>
        <begin position="157"/>
        <end position="178"/>
    </location>
</feature>
<dbReference type="EMBL" id="JALPRF010000011">
    <property type="protein sequence ID" value="MCK8495750.1"/>
    <property type="molecule type" value="Genomic_DNA"/>
</dbReference>
<evidence type="ECO:0000313" key="3">
    <source>
        <dbReference type="EMBL" id="MCK8495750.1"/>
    </source>
</evidence>
<protein>
    <submittedName>
        <fullName evidence="3">PepSY domain-containing protein</fullName>
    </submittedName>
</protein>
<evidence type="ECO:0000256" key="1">
    <source>
        <dbReference type="SAM" id="MobiDB-lite"/>
    </source>
</evidence>
<proteinExistence type="predicted"/>
<comment type="caution">
    <text evidence="3">The sequence shown here is derived from an EMBL/GenBank/DDBJ whole genome shotgun (WGS) entry which is preliminary data.</text>
</comment>
<gene>
    <name evidence="3" type="ORF">M0L20_28045</name>
</gene>
<evidence type="ECO:0000313" key="4">
    <source>
        <dbReference type="Proteomes" id="UP001202180"/>
    </source>
</evidence>
<evidence type="ECO:0000256" key="2">
    <source>
        <dbReference type="SAM" id="Phobius"/>
    </source>
</evidence>
<feature type="region of interest" description="Disordered" evidence="1">
    <location>
        <begin position="393"/>
        <end position="443"/>
    </location>
</feature>
<feature type="transmembrane region" description="Helical" evidence="2">
    <location>
        <begin position="365"/>
        <end position="387"/>
    </location>
</feature>
<accession>A0ABT0HU88</accession>
<dbReference type="Pfam" id="PF03929">
    <property type="entry name" value="PepSY_TM"/>
    <property type="match status" value="1"/>
</dbReference>
<feature type="transmembrane region" description="Helical" evidence="2">
    <location>
        <begin position="209"/>
        <end position="229"/>
    </location>
</feature>
<sequence>MDTKTVKKKKESSRSLFYRISAWLHLWLGLVTGIVMIIVCLTGCIWVFQDEITSLVLEPEANVSYQDKPVVQPSHIMAIAANEFPDKRVASAYYLQGRAIEVIIGGRRRGGPTLKIHPYTGQIMGKTVRKEGEVSFFRWVLNGHRFLWLPFKIGRPIVNYSTLIFVITLITGMVLWWPQKWTKSTRERSFTIKWNGSAKRVNYDLHNVLGFYSLLVVAAISMTGMVYGIEWFSKGLYWTTTGGKTLPPYAQNHSDTIQTLRPYTPAQAADGAWQQVASKHPDSKGFFMMYPDSSDRKAPITVTVYPSRGKFYDNQGYAFDQFTLKPLPKDEVYGTKFSEASFGNKLRRMNYDIHVGSILGLPGKVLAFFASLIGASLPVTGFIIWWGKKKRGTKKGKKSKSQAKQVDPTQPFQPARRSPVNRTVGPVFVPSTHSNPTSDSTNV</sequence>
<dbReference type="RefSeq" id="WP_248480498.1">
    <property type="nucleotide sequence ID" value="NZ_JALPRF010000011.1"/>
</dbReference>
<organism evidence="3 4">
    <name type="scientific">Spirosoma liriopis</name>
    <dbReference type="NCBI Taxonomy" id="2937440"/>
    <lineage>
        <taxon>Bacteria</taxon>
        <taxon>Pseudomonadati</taxon>
        <taxon>Bacteroidota</taxon>
        <taxon>Cytophagia</taxon>
        <taxon>Cytophagales</taxon>
        <taxon>Cytophagaceae</taxon>
        <taxon>Spirosoma</taxon>
    </lineage>
</organism>
<dbReference type="PANTHER" id="PTHR34219:SF3">
    <property type="entry name" value="BLL7967 PROTEIN"/>
    <property type="match status" value="1"/>
</dbReference>
<dbReference type="PANTHER" id="PTHR34219">
    <property type="entry name" value="IRON-REGULATED INNER MEMBRANE PROTEIN-RELATED"/>
    <property type="match status" value="1"/>
</dbReference>
<name>A0ABT0HU88_9BACT</name>